<comment type="caution">
    <text evidence="1">The sequence shown here is derived from an EMBL/GenBank/DDBJ whole genome shotgun (WGS) entry which is preliminary data.</text>
</comment>
<protein>
    <submittedName>
        <fullName evidence="1">Uncharacterized protein</fullName>
    </submittedName>
</protein>
<evidence type="ECO:0000313" key="2">
    <source>
        <dbReference type="Proteomes" id="UP000499080"/>
    </source>
</evidence>
<dbReference type="Proteomes" id="UP000499080">
    <property type="component" value="Unassembled WGS sequence"/>
</dbReference>
<organism evidence="1 2">
    <name type="scientific">Araneus ventricosus</name>
    <name type="common">Orbweaver spider</name>
    <name type="synonym">Epeira ventricosa</name>
    <dbReference type="NCBI Taxonomy" id="182803"/>
    <lineage>
        <taxon>Eukaryota</taxon>
        <taxon>Metazoa</taxon>
        <taxon>Ecdysozoa</taxon>
        <taxon>Arthropoda</taxon>
        <taxon>Chelicerata</taxon>
        <taxon>Arachnida</taxon>
        <taxon>Araneae</taxon>
        <taxon>Araneomorphae</taxon>
        <taxon>Entelegynae</taxon>
        <taxon>Araneoidea</taxon>
        <taxon>Araneidae</taxon>
        <taxon>Araneus</taxon>
    </lineage>
</organism>
<evidence type="ECO:0000313" key="1">
    <source>
        <dbReference type="EMBL" id="GBM93026.1"/>
    </source>
</evidence>
<dbReference type="AlphaFoldDB" id="A0A4Y2JV11"/>
<dbReference type="EMBL" id="BGPR01003840">
    <property type="protein sequence ID" value="GBM93026.1"/>
    <property type="molecule type" value="Genomic_DNA"/>
</dbReference>
<keyword evidence="2" id="KW-1185">Reference proteome</keyword>
<name>A0A4Y2JV11_ARAVE</name>
<proteinExistence type="predicted"/>
<gene>
    <name evidence="1" type="ORF">AVEN_3136_1</name>
</gene>
<reference evidence="1 2" key="1">
    <citation type="journal article" date="2019" name="Sci. Rep.">
        <title>Orb-weaving spider Araneus ventricosus genome elucidates the spidroin gene catalogue.</title>
        <authorList>
            <person name="Kono N."/>
            <person name="Nakamura H."/>
            <person name="Ohtoshi R."/>
            <person name="Moran D.A.P."/>
            <person name="Shinohara A."/>
            <person name="Yoshida Y."/>
            <person name="Fujiwara M."/>
            <person name="Mori M."/>
            <person name="Tomita M."/>
            <person name="Arakawa K."/>
        </authorList>
    </citation>
    <scope>NUCLEOTIDE SEQUENCE [LARGE SCALE GENOMIC DNA]</scope>
</reference>
<sequence>MRKNTAFCRILSLVTKHGVTTLNRKASKSQEQAGKMRTSPISKEIKGRAHQFTDLNFGGNLFCLMGNCVNPLCHGMPPHSLIPIWHHPASNISRLVPSANNNLNVKKEGSIILLRFPKRNQSFPVQTLINCFSFTKSLFSVECNAYVPASRIFGQSFHK</sequence>
<accession>A0A4Y2JV11</accession>